<accession>A0ABN8RM20</accession>
<dbReference type="Proteomes" id="UP001159405">
    <property type="component" value="Unassembled WGS sequence"/>
</dbReference>
<proteinExistence type="predicted"/>
<name>A0ABN8RM20_9CNID</name>
<evidence type="ECO:0000256" key="1">
    <source>
        <dbReference type="SAM" id="MobiDB-lite"/>
    </source>
</evidence>
<protein>
    <submittedName>
        <fullName evidence="2">Uncharacterized protein</fullName>
    </submittedName>
</protein>
<comment type="caution">
    <text evidence="2">The sequence shown here is derived from an EMBL/GenBank/DDBJ whole genome shotgun (WGS) entry which is preliminary data.</text>
</comment>
<organism evidence="2 3">
    <name type="scientific">Porites lobata</name>
    <dbReference type="NCBI Taxonomy" id="104759"/>
    <lineage>
        <taxon>Eukaryota</taxon>
        <taxon>Metazoa</taxon>
        <taxon>Cnidaria</taxon>
        <taxon>Anthozoa</taxon>
        <taxon>Hexacorallia</taxon>
        <taxon>Scleractinia</taxon>
        <taxon>Fungiina</taxon>
        <taxon>Poritidae</taxon>
        <taxon>Porites</taxon>
    </lineage>
</organism>
<dbReference type="EMBL" id="CALNXK010000276">
    <property type="protein sequence ID" value="CAH3180440.1"/>
    <property type="molecule type" value="Genomic_DNA"/>
</dbReference>
<evidence type="ECO:0000313" key="2">
    <source>
        <dbReference type="EMBL" id="CAH3180440.1"/>
    </source>
</evidence>
<feature type="region of interest" description="Disordered" evidence="1">
    <location>
        <begin position="460"/>
        <end position="511"/>
    </location>
</feature>
<evidence type="ECO:0000313" key="3">
    <source>
        <dbReference type="Proteomes" id="UP001159405"/>
    </source>
</evidence>
<keyword evidence="3" id="KW-1185">Reference proteome</keyword>
<reference evidence="2 3" key="1">
    <citation type="submission" date="2022-05" db="EMBL/GenBank/DDBJ databases">
        <authorList>
            <consortium name="Genoscope - CEA"/>
            <person name="William W."/>
        </authorList>
    </citation>
    <scope>NUCLEOTIDE SEQUENCE [LARGE SCALE GENOMIC DNA]</scope>
</reference>
<sequence>MAEGSSTGESLTGCAPEGDVFARLSVKPGSKLLSNFAESLKSQDNKDDEDRAKNMYLESLAPGTIKSIVDSRGLFLTWYNHTYPGKTVTLPISEMEIKTFFVSCAKAGFTYTRLTNNILRGICMWVTNNQPSPAKTYPELGSTIMKYLRKEVGEMDIFPKKPLFEQDLEHIVDSTGIGTPAALQLSFLHCLSASCGARPTSLAETYVREEIDEVHQELGLGSYPAGAGLTIQDVEFSKHNNEDNSLLRSAVFYRVPDNRHVFVVTPKKPGSPYCPVTLGFLHIARRGAFKENPANAWRNKNFIYKDEAKKWPLFAQVDTSTQTLKNTMAITTNQLSRTVTSSISSVGFNPREVSHRSYRSLRRLGGWSPKSAIVHLHIKKIIEEYSDTLALITPANIMIRHNNLQTEEERVRRLRNMPTAYNYCLVLPQKNITTQTEAEALLPEEYEKFLREYEPLKKLQAEDPTNRKKINHVKETATSLLQKKKRTATRGKEEAACYSSQTDNNTDPRRS</sequence>
<gene>
    <name evidence="2" type="ORF">PLOB_00023313</name>
</gene>